<keyword evidence="1" id="KW-0614">Plasmid</keyword>
<reference evidence="1 2" key="1">
    <citation type="submission" date="2016-09" db="EMBL/GenBank/DDBJ databases">
        <title>The complete genome sequences of Rhizobium gallicum, symbiovars gallicum and phaseoli, symbionts associated to common bean (Phaseolus vulgaris).</title>
        <authorList>
            <person name="Bustos P."/>
            <person name="Santamaria R.I."/>
            <person name="Perez-Carrascal O.M."/>
            <person name="Juarez S."/>
            <person name="Lozano L."/>
            <person name="Martinez-Flores I."/>
            <person name="Martinez-Romero E."/>
            <person name="Cevallos M."/>
            <person name="Romero D."/>
            <person name="Davila G."/>
            <person name="Gonzalez V."/>
        </authorList>
    </citation>
    <scope>NUCLEOTIDE SEQUENCE [LARGE SCALE GENOMIC DNA]</scope>
    <source>
        <strain evidence="1 2">8C-3</strain>
        <plasmid evidence="2">Plasmid prsp8c3c</plasmid>
    </source>
</reference>
<evidence type="ECO:0000313" key="1">
    <source>
        <dbReference type="EMBL" id="APO78806.1"/>
    </source>
</evidence>
<dbReference type="Proteomes" id="UP000185109">
    <property type="component" value="Plasmid pRsp8C3c"/>
</dbReference>
<sequence>MKCVCHHPSPEVEHGAKTARSQNVLEELCGISLIWSKFDLCGSTKSRRCSLRIVNDCFVRCDHY</sequence>
<accession>A0A1L5PFS2</accession>
<evidence type="ECO:0000313" key="2">
    <source>
        <dbReference type="Proteomes" id="UP000185109"/>
    </source>
</evidence>
<organism evidence="1 2">
    <name type="scientific">Rhizobium etli 8C-3</name>
    <dbReference type="NCBI Taxonomy" id="538025"/>
    <lineage>
        <taxon>Bacteria</taxon>
        <taxon>Pseudomonadati</taxon>
        <taxon>Pseudomonadota</taxon>
        <taxon>Alphaproteobacteria</taxon>
        <taxon>Hyphomicrobiales</taxon>
        <taxon>Rhizobiaceae</taxon>
        <taxon>Rhizobium/Agrobacterium group</taxon>
        <taxon>Rhizobium</taxon>
    </lineage>
</organism>
<protein>
    <submittedName>
        <fullName evidence="1">Uncharacterized protein</fullName>
    </submittedName>
</protein>
<dbReference type="AlphaFoldDB" id="A0A1L5PFS2"/>
<name>A0A1L5PFS2_RHIET</name>
<dbReference type="EMBL" id="CP017244">
    <property type="protein sequence ID" value="APO78806.1"/>
    <property type="molecule type" value="Genomic_DNA"/>
</dbReference>
<geneLocation type="plasmid" evidence="2">
    <name>prsp8c3c</name>
</geneLocation>
<proteinExistence type="predicted"/>
<gene>
    <name evidence="1" type="ORF">AM571_PC01071</name>
</gene>